<dbReference type="SUPFAM" id="SSF53448">
    <property type="entry name" value="Nucleotide-diphospho-sugar transferases"/>
    <property type="match status" value="1"/>
</dbReference>
<evidence type="ECO:0000313" key="6">
    <source>
        <dbReference type="Proteomes" id="UP000177349"/>
    </source>
</evidence>
<evidence type="ECO:0000313" key="5">
    <source>
        <dbReference type="EMBL" id="OGY90990.1"/>
    </source>
</evidence>
<evidence type="ECO:0000259" key="4">
    <source>
        <dbReference type="Pfam" id="PF00535"/>
    </source>
</evidence>
<dbReference type="Proteomes" id="UP000177349">
    <property type="component" value="Unassembled WGS sequence"/>
</dbReference>
<dbReference type="PANTHER" id="PTHR43398:SF1">
    <property type="entry name" value="DOLICHOL-PHOSPHATE MANNOSYLTRANSFERASE SUBUNIT 1"/>
    <property type="match status" value="1"/>
</dbReference>
<keyword evidence="3" id="KW-0808">Transferase</keyword>
<comment type="similarity">
    <text evidence="1">Belongs to the glycosyltransferase 2 family.</text>
</comment>
<protein>
    <recommendedName>
        <fullName evidence="4">Glycosyltransferase 2-like domain-containing protein</fullName>
    </recommendedName>
</protein>
<keyword evidence="2" id="KW-0328">Glycosyltransferase</keyword>
<reference evidence="5 6" key="1">
    <citation type="journal article" date="2016" name="Nat. Commun.">
        <title>Thousands of microbial genomes shed light on interconnected biogeochemical processes in an aquifer system.</title>
        <authorList>
            <person name="Anantharaman K."/>
            <person name="Brown C.T."/>
            <person name="Hug L.A."/>
            <person name="Sharon I."/>
            <person name="Castelle C.J."/>
            <person name="Probst A.J."/>
            <person name="Thomas B.C."/>
            <person name="Singh A."/>
            <person name="Wilkins M.J."/>
            <person name="Karaoz U."/>
            <person name="Brodie E.L."/>
            <person name="Williams K.H."/>
            <person name="Hubbard S.S."/>
            <person name="Banfield J.F."/>
        </authorList>
    </citation>
    <scope>NUCLEOTIDE SEQUENCE [LARGE SCALE GENOMIC DNA]</scope>
</reference>
<name>A0A1G2BRJ4_9BACT</name>
<dbReference type="AlphaFoldDB" id="A0A1G2BRJ4"/>
<dbReference type="GO" id="GO:0009247">
    <property type="term" value="P:glycolipid biosynthetic process"/>
    <property type="evidence" value="ECO:0007669"/>
    <property type="project" value="TreeGrafter"/>
</dbReference>
<evidence type="ECO:0000256" key="2">
    <source>
        <dbReference type="ARBA" id="ARBA00022676"/>
    </source>
</evidence>
<dbReference type="Gene3D" id="3.90.550.10">
    <property type="entry name" value="Spore Coat Polysaccharide Biosynthesis Protein SpsA, Chain A"/>
    <property type="match status" value="1"/>
</dbReference>
<dbReference type="EMBL" id="MHKN01000051">
    <property type="protein sequence ID" value="OGY90990.1"/>
    <property type="molecule type" value="Genomic_DNA"/>
</dbReference>
<comment type="caution">
    <text evidence="5">The sequence shown here is derived from an EMBL/GenBank/DDBJ whole genome shotgun (WGS) entry which is preliminary data.</text>
</comment>
<feature type="domain" description="Glycosyltransferase 2-like" evidence="4">
    <location>
        <begin position="5"/>
        <end position="170"/>
    </location>
</feature>
<dbReference type="FunFam" id="3.90.550.10:FF:000122">
    <property type="entry name" value="Dolichol-phosphate mannosyltransferase subunit 1"/>
    <property type="match status" value="1"/>
</dbReference>
<proteinExistence type="inferred from homology"/>
<dbReference type="CDD" id="cd06442">
    <property type="entry name" value="DPM1_like"/>
    <property type="match status" value="1"/>
</dbReference>
<evidence type="ECO:0000256" key="3">
    <source>
        <dbReference type="ARBA" id="ARBA00022679"/>
    </source>
</evidence>
<gene>
    <name evidence="5" type="ORF">A3B31_01575</name>
</gene>
<dbReference type="GO" id="GO:0016020">
    <property type="term" value="C:membrane"/>
    <property type="evidence" value="ECO:0007669"/>
    <property type="project" value="GOC"/>
</dbReference>
<sequence>MKTLVVIPTYNERGTIVQLIHDICVTIACDVLVVDDASPDGTAAAVRELQASSDAIHLLERPQKKGLGTAYVAGFTWALEKDYDVIIQMDGDFSHDPKYLPSFMDIIQGHDVVVGSRYVPGGGLENWRWHRRLLSRVANQYANTILRHKDPRYVVHDSTGGYKCWRASVLRTLPLSEVQSDGYSFQLEMNWLAVQHGFSPYELPIRFRDRAAGASKISKSVIAEAAFLPWRLKKHHPPE</sequence>
<organism evidence="5 6">
    <name type="scientific">Candidatus Komeilibacteria bacterium RIFCSPLOWO2_01_FULL_53_11</name>
    <dbReference type="NCBI Taxonomy" id="1798552"/>
    <lineage>
        <taxon>Bacteria</taxon>
        <taxon>Candidatus Komeiliibacteriota</taxon>
    </lineage>
</organism>
<dbReference type="InterPro" id="IPR001173">
    <property type="entry name" value="Glyco_trans_2-like"/>
</dbReference>
<dbReference type="GO" id="GO:0004582">
    <property type="term" value="F:dolichyl-phosphate beta-D-mannosyltransferase activity"/>
    <property type="evidence" value="ECO:0007669"/>
    <property type="project" value="InterPro"/>
</dbReference>
<dbReference type="InterPro" id="IPR039528">
    <property type="entry name" value="DPM1-like"/>
</dbReference>
<dbReference type="Pfam" id="PF00535">
    <property type="entry name" value="Glycos_transf_2"/>
    <property type="match status" value="1"/>
</dbReference>
<dbReference type="InterPro" id="IPR029044">
    <property type="entry name" value="Nucleotide-diphossugar_trans"/>
</dbReference>
<dbReference type="PANTHER" id="PTHR43398">
    <property type="entry name" value="DOLICHOL-PHOSPHATE MANNOSYLTRANSFERASE SUBUNIT 1"/>
    <property type="match status" value="1"/>
</dbReference>
<accession>A0A1G2BRJ4</accession>
<evidence type="ECO:0000256" key="1">
    <source>
        <dbReference type="ARBA" id="ARBA00006739"/>
    </source>
</evidence>